<proteinExistence type="predicted"/>
<dbReference type="Pfam" id="PF17855">
    <property type="entry name" value="MCM_lid"/>
    <property type="match status" value="1"/>
</dbReference>
<evidence type="ECO:0000313" key="3">
    <source>
        <dbReference type="Proteomes" id="UP001165063"/>
    </source>
</evidence>
<evidence type="ECO:0000313" key="2">
    <source>
        <dbReference type="EMBL" id="GMG37504.1"/>
    </source>
</evidence>
<dbReference type="EMBL" id="BSXU01002433">
    <property type="protein sequence ID" value="GMG37504.1"/>
    <property type="molecule type" value="Genomic_DNA"/>
</dbReference>
<evidence type="ECO:0000259" key="1">
    <source>
        <dbReference type="Pfam" id="PF17855"/>
    </source>
</evidence>
<dbReference type="OrthoDB" id="3207464at2759"/>
<dbReference type="Proteomes" id="UP001165063">
    <property type="component" value="Unassembled WGS sequence"/>
</dbReference>
<dbReference type="Gene3D" id="3.40.50.300">
    <property type="entry name" value="P-loop containing nucleotide triphosphate hydrolases"/>
    <property type="match status" value="1"/>
</dbReference>
<dbReference type="InterPro" id="IPR027417">
    <property type="entry name" value="P-loop_NTPase"/>
</dbReference>
<accession>A0A9W6Z1B3</accession>
<feature type="domain" description="MCM AAA-lid" evidence="1">
    <location>
        <begin position="1"/>
        <end position="55"/>
    </location>
</feature>
<protein>
    <submittedName>
        <fullName evidence="2">Unnamed protein product</fullName>
    </submittedName>
</protein>
<dbReference type="InterPro" id="IPR041562">
    <property type="entry name" value="MCM_lid"/>
</dbReference>
<dbReference type="AlphaFoldDB" id="A0A9W6Z1B3"/>
<dbReference type="Pfam" id="PF24901">
    <property type="entry name" value="WHD_MCM7"/>
    <property type="match status" value="1"/>
</dbReference>
<gene>
    <name evidence="2" type="ORF">Amon01_000481900</name>
</gene>
<keyword evidence="3" id="KW-1185">Reference proteome</keyword>
<reference evidence="2" key="1">
    <citation type="submission" date="2023-04" db="EMBL/GenBank/DDBJ databases">
        <title>Ambrosiozyma monospora NBRC 1965.</title>
        <authorList>
            <person name="Ichikawa N."/>
            <person name="Sato H."/>
            <person name="Tonouchi N."/>
        </authorList>
    </citation>
    <scope>NUCLEOTIDE SEQUENCE</scope>
    <source>
        <strain evidence="2">NBRC 1965</strain>
    </source>
</reference>
<comment type="caution">
    <text evidence="2">The sequence shown here is derived from an EMBL/GenBank/DDBJ whole genome shotgun (WGS) entry which is preliminary data.</text>
</comment>
<sequence>MRKESKANENSNKYFSHTTPRTLLGVLRLSQALARIRFSNEVVIPDVDEALRLVSVAKQSLTQDEEFEKYEEPPMSRVFNLIRESLGSSRTARVEDLRETVLGKGFTEDLFNDCLYKYQSLSVWQLTDENETLVFLGNFDNDDDDDEEEDVDMN</sequence>
<organism evidence="2 3">
    <name type="scientific">Ambrosiozyma monospora</name>
    <name type="common">Yeast</name>
    <name type="synonym">Endomycopsis monosporus</name>
    <dbReference type="NCBI Taxonomy" id="43982"/>
    <lineage>
        <taxon>Eukaryota</taxon>
        <taxon>Fungi</taxon>
        <taxon>Dikarya</taxon>
        <taxon>Ascomycota</taxon>
        <taxon>Saccharomycotina</taxon>
        <taxon>Pichiomycetes</taxon>
        <taxon>Pichiales</taxon>
        <taxon>Pichiaceae</taxon>
        <taxon>Ambrosiozyma</taxon>
    </lineage>
</organism>
<name>A0A9W6Z1B3_AMBMO</name>